<sequence>MNKTADLEKVNSTSDESTLKNYDEALRFINEKKSLDEQIKVEKRTMDSKLMWKIDLCLIPVMCMIYFLQFLDKTLINYAAVMGIKKNLKGNEFANLATIFYAAYIFFEPMNSYLLQKLPLAKFLSFTIIAWGIIVACHSACHTYASLMIVRTLLGAFEGPVAVCLIAISGMYWDHKQQLRRMGLWSIQAGTGSIIGGLLSFAFQHIENKTFQSWQIFFLVIGVITFFFGIFTWFYLPDNPTKAWFLTEEEKMIVIEHVRNNQTGVENKIFKKEQIMELLFKDKHTWPMFFLTIVSQICTGAISTFSVTIIKTFGFSNKVSALAQMPAGAAVIICILMATYICAHFGHRTLIFISMCIPSIVGYIVMISSKDRIGNLLSVYLLSSGSCVITLIYSWNNTNTAGYTKRIGRNCMTMIAFAVGCLIGPQLFRDQDYPRYIPAKITLLVTMVVSILLVIVVALISRFENQKKERAEAMELPENYEFLDMTDLQNPNFRYAY</sequence>
<feature type="transmembrane region" description="Helical" evidence="7">
    <location>
        <begin position="93"/>
        <end position="111"/>
    </location>
</feature>
<dbReference type="Pfam" id="PF07690">
    <property type="entry name" value="MFS_1"/>
    <property type="match status" value="1"/>
</dbReference>
<dbReference type="InterPro" id="IPR020846">
    <property type="entry name" value="MFS_dom"/>
</dbReference>
<dbReference type="InterPro" id="IPR011701">
    <property type="entry name" value="MFS"/>
</dbReference>
<feature type="transmembrane region" description="Helical" evidence="7">
    <location>
        <begin position="185"/>
        <end position="204"/>
    </location>
</feature>
<dbReference type="RefSeq" id="XP_019036904.1">
    <property type="nucleotide sequence ID" value="XM_019185949.1"/>
</dbReference>
<comment type="subcellular location">
    <subcellularLocation>
        <location evidence="1">Membrane</location>
        <topology evidence="1">Multi-pass membrane protein</topology>
    </subcellularLocation>
</comment>
<dbReference type="PANTHER" id="PTHR43791:SF40">
    <property type="entry name" value="THIAMINE PATHWAY TRANSPORTER THI73"/>
    <property type="match status" value="1"/>
</dbReference>
<evidence type="ECO:0000256" key="7">
    <source>
        <dbReference type="SAM" id="Phobius"/>
    </source>
</evidence>
<keyword evidence="10" id="KW-1185">Reference proteome</keyword>
<dbReference type="PROSITE" id="PS50850">
    <property type="entry name" value="MFS"/>
    <property type="match status" value="1"/>
</dbReference>
<keyword evidence="5 7" id="KW-0472">Membrane</keyword>
<evidence type="ECO:0000259" key="8">
    <source>
        <dbReference type="PROSITE" id="PS50850"/>
    </source>
</evidence>
<dbReference type="Gene3D" id="1.20.1250.20">
    <property type="entry name" value="MFS general substrate transporter like domains"/>
    <property type="match status" value="2"/>
</dbReference>
<dbReference type="FunFam" id="1.20.1250.20:FF:000064">
    <property type="entry name" value="MFS allantoate transporter"/>
    <property type="match status" value="1"/>
</dbReference>
<feature type="transmembrane region" description="Helical" evidence="7">
    <location>
        <begin position="373"/>
        <end position="395"/>
    </location>
</feature>
<dbReference type="GO" id="GO:0016020">
    <property type="term" value="C:membrane"/>
    <property type="evidence" value="ECO:0007669"/>
    <property type="project" value="UniProtKB-SubCell"/>
</dbReference>
<feature type="transmembrane region" description="Helical" evidence="7">
    <location>
        <begin position="350"/>
        <end position="367"/>
    </location>
</feature>
<feature type="transmembrane region" description="Helical" evidence="7">
    <location>
        <begin position="123"/>
        <end position="147"/>
    </location>
</feature>
<dbReference type="GO" id="GO:0022857">
    <property type="term" value="F:transmembrane transporter activity"/>
    <property type="evidence" value="ECO:0007669"/>
    <property type="project" value="InterPro"/>
</dbReference>
<dbReference type="InterPro" id="IPR036259">
    <property type="entry name" value="MFS_trans_sf"/>
</dbReference>
<dbReference type="STRING" id="683960.A0A1E3NYP4"/>
<name>A0A1E3NYP4_WICAA</name>
<feature type="transmembrane region" description="Helical" evidence="7">
    <location>
        <begin position="288"/>
        <end position="310"/>
    </location>
</feature>
<dbReference type="Proteomes" id="UP000094112">
    <property type="component" value="Unassembled WGS sequence"/>
</dbReference>
<evidence type="ECO:0000256" key="4">
    <source>
        <dbReference type="ARBA" id="ARBA00022989"/>
    </source>
</evidence>
<evidence type="ECO:0000313" key="10">
    <source>
        <dbReference type="Proteomes" id="UP000094112"/>
    </source>
</evidence>
<dbReference type="GeneID" id="30203195"/>
<feature type="domain" description="Major facilitator superfamily (MFS) profile" evidence="8">
    <location>
        <begin position="58"/>
        <end position="464"/>
    </location>
</feature>
<evidence type="ECO:0000256" key="3">
    <source>
        <dbReference type="ARBA" id="ARBA00022692"/>
    </source>
</evidence>
<dbReference type="SUPFAM" id="SSF103473">
    <property type="entry name" value="MFS general substrate transporter"/>
    <property type="match status" value="1"/>
</dbReference>
<feature type="transmembrane region" description="Helical" evidence="7">
    <location>
        <begin position="407"/>
        <end position="428"/>
    </location>
</feature>
<reference evidence="9 10" key="1">
    <citation type="journal article" date="2016" name="Proc. Natl. Acad. Sci. U.S.A.">
        <title>Comparative genomics of biotechnologically important yeasts.</title>
        <authorList>
            <person name="Riley R."/>
            <person name="Haridas S."/>
            <person name="Wolfe K.H."/>
            <person name="Lopes M.R."/>
            <person name="Hittinger C.T."/>
            <person name="Goeker M."/>
            <person name="Salamov A.A."/>
            <person name="Wisecaver J.H."/>
            <person name="Long T.M."/>
            <person name="Calvey C.H."/>
            <person name="Aerts A.L."/>
            <person name="Barry K.W."/>
            <person name="Choi C."/>
            <person name="Clum A."/>
            <person name="Coughlan A.Y."/>
            <person name="Deshpande S."/>
            <person name="Douglass A.P."/>
            <person name="Hanson S.J."/>
            <person name="Klenk H.-P."/>
            <person name="LaButti K.M."/>
            <person name="Lapidus A."/>
            <person name="Lindquist E.A."/>
            <person name="Lipzen A.M."/>
            <person name="Meier-Kolthoff J.P."/>
            <person name="Ohm R.A."/>
            <person name="Otillar R.P."/>
            <person name="Pangilinan J.L."/>
            <person name="Peng Y."/>
            <person name="Rokas A."/>
            <person name="Rosa C.A."/>
            <person name="Scheuner C."/>
            <person name="Sibirny A.A."/>
            <person name="Slot J.C."/>
            <person name="Stielow J.B."/>
            <person name="Sun H."/>
            <person name="Kurtzman C.P."/>
            <person name="Blackwell M."/>
            <person name="Grigoriev I.V."/>
            <person name="Jeffries T.W."/>
        </authorList>
    </citation>
    <scope>NUCLEOTIDE SEQUENCE [LARGE SCALE GENOMIC DNA]</scope>
    <source>
        <strain evidence="10">ATCC 58044 / CBS 1984 / NCYC 433 / NRRL Y-366-8</strain>
    </source>
</reference>
<feature type="transmembrane region" description="Helical" evidence="7">
    <location>
        <begin position="50"/>
        <end position="68"/>
    </location>
</feature>
<feature type="transmembrane region" description="Helical" evidence="7">
    <location>
        <begin position="322"/>
        <end position="343"/>
    </location>
</feature>
<gene>
    <name evidence="9" type="ORF">WICANDRAFT_85797</name>
</gene>
<dbReference type="PANTHER" id="PTHR43791">
    <property type="entry name" value="PERMEASE-RELATED"/>
    <property type="match status" value="1"/>
</dbReference>
<dbReference type="EMBL" id="KV454213">
    <property type="protein sequence ID" value="ODQ57697.1"/>
    <property type="molecule type" value="Genomic_DNA"/>
</dbReference>
<keyword evidence="2" id="KW-0813">Transport</keyword>
<dbReference type="AlphaFoldDB" id="A0A1E3NYP4"/>
<comment type="similarity">
    <text evidence="6">Belongs to the major facilitator superfamily. Allantoate permease family.</text>
</comment>
<evidence type="ECO:0000256" key="5">
    <source>
        <dbReference type="ARBA" id="ARBA00023136"/>
    </source>
</evidence>
<feature type="transmembrane region" description="Helical" evidence="7">
    <location>
        <begin position="440"/>
        <end position="460"/>
    </location>
</feature>
<keyword evidence="4 7" id="KW-1133">Transmembrane helix</keyword>
<evidence type="ECO:0000313" key="9">
    <source>
        <dbReference type="EMBL" id="ODQ57697.1"/>
    </source>
</evidence>
<keyword evidence="3 7" id="KW-0812">Transmembrane</keyword>
<feature type="transmembrane region" description="Helical" evidence="7">
    <location>
        <begin position="153"/>
        <end position="173"/>
    </location>
</feature>
<proteinExistence type="inferred from homology"/>
<dbReference type="OrthoDB" id="6730379at2759"/>
<organism evidence="9 10">
    <name type="scientific">Wickerhamomyces anomalus (strain ATCC 58044 / CBS 1984 / NCYC 433 / NRRL Y-366-8)</name>
    <name type="common">Yeast</name>
    <name type="synonym">Hansenula anomala</name>
    <dbReference type="NCBI Taxonomy" id="683960"/>
    <lineage>
        <taxon>Eukaryota</taxon>
        <taxon>Fungi</taxon>
        <taxon>Dikarya</taxon>
        <taxon>Ascomycota</taxon>
        <taxon>Saccharomycotina</taxon>
        <taxon>Saccharomycetes</taxon>
        <taxon>Phaffomycetales</taxon>
        <taxon>Wickerhamomycetaceae</taxon>
        <taxon>Wickerhamomyces</taxon>
    </lineage>
</organism>
<evidence type="ECO:0000256" key="1">
    <source>
        <dbReference type="ARBA" id="ARBA00004141"/>
    </source>
</evidence>
<feature type="transmembrane region" description="Helical" evidence="7">
    <location>
        <begin position="216"/>
        <end position="236"/>
    </location>
</feature>
<evidence type="ECO:0000256" key="6">
    <source>
        <dbReference type="ARBA" id="ARBA00037968"/>
    </source>
</evidence>
<accession>A0A1E3NYP4</accession>
<protein>
    <recommendedName>
        <fullName evidence="8">Major facilitator superfamily (MFS) profile domain-containing protein</fullName>
    </recommendedName>
</protein>
<evidence type="ECO:0000256" key="2">
    <source>
        <dbReference type="ARBA" id="ARBA00022448"/>
    </source>
</evidence>
<dbReference type="CDD" id="cd17327">
    <property type="entry name" value="MFS_FEN2_like"/>
    <property type="match status" value="1"/>
</dbReference>